<evidence type="ECO:0000313" key="8">
    <source>
        <dbReference type="Proteomes" id="UP000242287"/>
    </source>
</evidence>
<dbReference type="EMBL" id="KZ302019">
    <property type="protein sequence ID" value="PFH49794.1"/>
    <property type="molecule type" value="Genomic_DNA"/>
</dbReference>
<dbReference type="PANTHER" id="PTHR45856:SF11">
    <property type="entry name" value="FUNGAL LIPASE-LIKE DOMAIN-CONTAINING PROTEIN"/>
    <property type="match status" value="1"/>
</dbReference>
<evidence type="ECO:0000256" key="3">
    <source>
        <dbReference type="ARBA" id="ARBA00047591"/>
    </source>
</evidence>
<comment type="catalytic activity">
    <reaction evidence="3">
        <text>a diacylglycerol + H2O = a monoacylglycerol + a fatty acid + H(+)</text>
        <dbReference type="Rhea" id="RHEA:32731"/>
        <dbReference type="ChEBI" id="CHEBI:15377"/>
        <dbReference type="ChEBI" id="CHEBI:15378"/>
        <dbReference type="ChEBI" id="CHEBI:17408"/>
        <dbReference type="ChEBI" id="CHEBI:18035"/>
        <dbReference type="ChEBI" id="CHEBI:28868"/>
    </reaction>
</comment>
<feature type="chain" id="PRO_5013332793" description="Fungal lipase-type domain-containing protein" evidence="5">
    <location>
        <begin position="19"/>
        <end position="289"/>
    </location>
</feature>
<feature type="signal peptide" evidence="5">
    <location>
        <begin position="1"/>
        <end position="18"/>
    </location>
</feature>
<dbReference type="InterPro" id="IPR029058">
    <property type="entry name" value="AB_hydrolase_fold"/>
</dbReference>
<dbReference type="InterPro" id="IPR002921">
    <property type="entry name" value="Fungal_lipase-type"/>
</dbReference>
<organism evidence="7 8">
    <name type="scientific">Amanita thiersii Skay4041</name>
    <dbReference type="NCBI Taxonomy" id="703135"/>
    <lineage>
        <taxon>Eukaryota</taxon>
        <taxon>Fungi</taxon>
        <taxon>Dikarya</taxon>
        <taxon>Basidiomycota</taxon>
        <taxon>Agaricomycotina</taxon>
        <taxon>Agaricomycetes</taxon>
        <taxon>Agaricomycetidae</taxon>
        <taxon>Agaricales</taxon>
        <taxon>Pluteineae</taxon>
        <taxon>Amanitaceae</taxon>
        <taxon>Amanita</taxon>
    </lineage>
</organism>
<dbReference type="PANTHER" id="PTHR45856">
    <property type="entry name" value="ALPHA/BETA-HYDROLASES SUPERFAMILY PROTEIN"/>
    <property type="match status" value="1"/>
</dbReference>
<dbReference type="InterPro" id="IPR051218">
    <property type="entry name" value="Sec_MonoDiacylglyc_Lipase"/>
</dbReference>
<evidence type="ECO:0000259" key="6">
    <source>
        <dbReference type="Pfam" id="PF01764"/>
    </source>
</evidence>
<gene>
    <name evidence="7" type="ORF">AMATHDRAFT_81145</name>
</gene>
<dbReference type="Proteomes" id="UP000242287">
    <property type="component" value="Unassembled WGS sequence"/>
</dbReference>
<accession>A0A2A9NKD9</accession>
<dbReference type="Gene3D" id="3.40.50.1820">
    <property type="entry name" value="alpha/beta hydrolase"/>
    <property type="match status" value="1"/>
</dbReference>
<reference evidence="7 8" key="1">
    <citation type="submission" date="2014-02" db="EMBL/GenBank/DDBJ databases">
        <title>Transposable element dynamics among asymbiotic and ectomycorrhizal Amanita fungi.</title>
        <authorList>
            <consortium name="DOE Joint Genome Institute"/>
            <person name="Hess J."/>
            <person name="Skrede I."/>
            <person name="Wolfe B."/>
            <person name="LaButti K."/>
            <person name="Ohm R.A."/>
            <person name="Grigoriev I.V."/>
            <person name="Pringle A."/>
        </authorList>
    </citation>
    <scope>NUCLEOTIDE SEQUENCE [LARGE SCALE GENOMIC DNA]</scope>
    <source>
        <strain evidence="7 8">SKay4041</strain>
    </source>
</reference>
<dbReference type="Pfam" id="PF01764">
    <property type="entry name" value="Lipase_3"/>
    <property type="match status" value="1"/>
</dbReference>
<sequence length="289" mass="30518">MLLSVTFVSLLSILSAFASPIPEAGGLQERAVSDDVFSNLVDYFKYASSAYATSCARPNGNVFVSRISDIITDTQGFIARDDTKREIVVVLRGSTSLTDFVVDAQVSLVPFISPGVRAPVGTLVHAGFLTAWNSVASSVISGVQTQLSAHPGYTLATSGHSLGGALSSLAGISLKQNFPNTPLRLFTYGQPRTGNVIYASFVNNAVGVSNIFRAVHTTDGVPTTIPVIFGYFHHATEYWQNIDPASPLTVRQCNSSGEDLTCSASIPSGGINAAHLVYFNIAASTPFCS</sequence>
<dbReference type="AlphaFoldDB" id="A0A2A9NKD9"/>
<name>A0A2A9NKD9_9AGAR</name>
<evidence type="ECO:0000256" key="2">
    <source>
        <dbReference type="ARBA" id="ARBA00043996"/>
    </source>
</evidence>
<feature type="domain" description="Fungal lipase-type" evidence="6">
    <location>
        <begin position="88"/>
        <end position="226"/>
    </location>
</feature>
<keyword evidence="8" id="KW-1185">Reference proteome</keyword>
<dbReference type="OrthoDB" id="438440at2759"/>
<dbReference type="CDD" id="cd00519">
    <property type="entry name" value="Lipase_3"/>
    <property type="match status" value="1"/>
</dbReference>
<evidence type="ECO:0000313" key="7">
    <source>
        <dbReference type="EMBL" id="PFH49794.1"/>
    </source>
</evidence>
<protein>
    <recommendedName>
        <fullName evidence="6">Fungal lipase-type domain-containing protein</fullName>
    </recommendedName>
</protein>
<comment type="similarity">
    <text evidence="2">Belongs to the AB hydrolase superfamily. Lipase family. Class 3 subfamily.</text>
</comment>
<evidence type="ECO:0000256" key="1">
    <source>
        <dbReference type="ARBA" id="ARBA00023157"/>
    </source>
</evidence>
<evidence type="ECO:0000256" key="5">
    <source>
        <dbReference type="SAM" id="SignalP"/>
    </source>
</evidence>
<proteinExistence type="inferred from homology"/>
<keyword evidence="5" id="KW-0732">Signal</keyword>
<evidence type="ECO:0000256" key="4">
    <source>
        <dbReference type="ARBA" id="ARBA00048461"/>
    </source>
</evidence>
<comment type="catalytic activity">
    <reaction evidence="4">
        <text>a monoacylglycerol + H2O = glycerol + a fatty acid + H(+)</text>
        <dbReference type="Rhea" id="RHEA:15245"/>
        <dbReference type="ChEBI" id="CHEBI:15377"/>
        <dbReference type="ChEBI" id="CHEBI:15378"/>
        <dbReference type="ChEBI" id="CHEBI:17408"/>
        <dbReference type="ChEBI" id="CHEBI:17754"/>
        <dbReference type="ChEBI" id="CHEBI:28868"/>
    </reaction>
</comment>
<dbReference type="GO" id="GO:0006629">
    <property type="term" value="P:lipid metabolic process"/>
    <property type="evidence" value="ECO:0007669"/>
    <property type="project" value="InterPro"/>
</dbReference>
<dbReference type="SUPFAM" id="SSF53474">
    <property type="entry name" value="alpha/beta-Hydrolases"/>
    <property type="match status" value="1"/>
</dbReference>
<keyword evidence="1" id="KW-1015">Disulfide bond</keyword>